<evidence type="ECO:0000256" key="1">
    <source>
        <dbReference type="SAM" id="MobiDB-lite"/>
    </source>
</evidence>
<organism evidence="2 3">
    <name type="scientific">Panicum miliaceum</name>
    <name type="common">Proso millet</name>
    <name type="synonym">Broomcorn millet</name>
    <dbReference type="NCBI Taxonomy" id="4540"/>
    <lineage>
        <taxon>Eukaryota</taxon>
        <taxon>Viridiplantae</taxon>
        <taxon>Streptophyta</taxon>
        <taxon>Embryophyta</taxon>
        <taxon>Tracheophyta</taxon>
        <taxon>Spermatophyta</taxon>
        <taxon>Magnoliopsida</taxon>
        <taxon>Liliopsida</taxon>
        <taxon>Poales</taxon>
        <taxon>Poaceae</taxon>
        <taxon>PACMAD clade</taxon>
        <taxon>Panicoideae</taxon>
        <taxon>Panicodae</taxon>
        <taxon>Paniceae</taxon>
        <taxon>Panicinae</taxon>
        <taxon>Panicum</taxon>
        <taxon>Panicum sect. Panicum</taxon>
    </lineage>
</organism>
<accession>A0A3L6RI64</accession>
<feature type="compositionally biased region" description="Basic and acidic residues" evidence="1">
    <location>
        <begin position="39"/>
        <end position="48"/>
    </location>
</feature>
<protein>
    <recommendedName>
        <fullName evidence="4">Serine protease</fullName>
    </recommendedName>
</protein>
<reference evidence="3" key="1">
    <citation type="journal article" date="2019" name="Nat. Commun.">
        <title>The genome of broomcorn millet.</title>
        <authorList>
            <person name="Zou C."/>
            <person name="Miki D."/>
            <person name="Li D."/>
            <person name="Tang Q."/>
            <person name="Xiao L."/>
            <person name="Rajput S."/>
            <person name="Deng P."/>
            <person name="Jia W."/>
            <person name="Huang R."/>
            <person name="Zhang M."/>
            <person name="Sun Y."/>
            <person name="Hu J."/>
            <person name="Fu X."/>
            <person name="Schnable P.S."/>
            <person name="Li F."/>
            <person name="Zhang H."/>
            <person name="Feng B."/>
            <person name="Zhu X."/>
            <person name="Liu R."/>
            <person name="Schnable J.C."/>
            <person name="Zhu J.-K."/>
            <person name="Zhang H."/>
        </authorList>
    </citation>
    <scope>NUCLEOTIDE SEQUENCE [LARGE SCALE GENOMIC DNA]</scope>
</reference>
<evidence type="ECO:0000313" key="2">
    <source>
        <dbReference type="EMBL" id="RLN03762.1"/>
    </source>
</evidence>
<feature type="region of interest" description="Disordered" evidence="1">
    <location>
        <begin position="20"/>
        <end position="48"/>
    </location>
</feature>
<evidence type="ECO:0000313" key="3">
    <source>
        <dbReference type="Proteomes" id="UP000275267"/>
    </source>
</evidence>
<sequence length="258" mass="27144">MGSERRALLRRRRRACVSPPTSTTVAASASPVTWKRSRGREEAEESRRLGAGVRADLRSGGGAGAACVRGAGVRALEVCAATTRLGCLTSVPTLFRLSCSTSTVASTWPCSASKLRLNPPCAALEFADWKTADFNSGPVVVRGYYFMGRHQILQAPGVFRGDIRGDAVWLGDVHTLRCDYTAAVGLEGAPVIQAGSGRVIGVHTGGEGRLQVATSVCTVSRTLSAWLGRPSLILVNSGDLSGSAADAKVVEDMERILT</sequence>
<proteinExistence type="predicted"/>
<dbReference type="AlphaFoldDB" id="A0A3L6RI64"/>
<comment type="caution">
    <text evidence="2">The sequence shown here is derived from an EMBL/GenBank/DDBJ whole genome shotgun (WGS) entry which is preliminary data.</text>
</comment>
<gene>
    <name evidence="2" type="ORF">C2845_PM13G24700</name>
</gene>
<dbReference type="Proteomes" id="UP000275267">
    <property type="component" value="Unassembled WGS sequence"/>
</dbReference>
<name>A0A3L6RI64_PANMI</name>
<keyword evidence="3" id="KW-1185">Reference proteome</keyword>
<dbReference type="EMBL" id="PQIB02000008">
    <property type="protein sequence ID" value="RLN03762.1"/>
    <property type="molecule type" value="Genomic_DNA"/>
</dbReference>
<evidence type="ECO:0008006" key="4">
    <source>
        <dbReference type="Google" id="ProtNLM"/>
    </source>
</evidence>
<feature type="compositionally biased region" description="Polar residues" evidence="1">
    <location>
        <begin position="20"/>
        <end position="31"/>
    </location>
</feature>